<feature type="region of interest" description="Disordered" evidence="1">
    <location>
        <begin position="97"/>
        <end position="134"/>
    </location>
</feature>
<evidence type="ECO:0000256" key="2">
    <source>
        <dbReference type="SAM" id="Phobius"/>
    </source>
</evidence>
<feature type="compositionally biased region" description="Pro residues" evidence="1">
    <location>
        <begin position="106"/>
        <end position="122"/>
    </location>
</feature>
<dbReference type="AlphaFoldDB" id="A0A7C8MLU1"/>
<feature type="transmembrane region" description="Helical" evidence="2">
    <location>
        <begin position="155"/>
        <end position="177"/>
    </location>
</feature>
<name>A0A7C8MLU1_9PLEO</name>
<proteinExistence type="predicted"/>
<evidence type="ECO:0000313" key="3">
    <source>
        <dbReference type="EMBL" id="KAF2870085.1"/>
    </source>
</evidence>
<sequence length="182" mass="20029">MGDGVMRGVGKLKVEGIYDAVDGWYTEYTLHSISINISTCAIICTSIYTLLLPTNEQNPLSTQLYLRTKSTSQFSAIKSNQINSDLLQTIDIHLSDSSPQTTNQTPCPPPHKPAPSSVPPPATSQNRTPSRGIRHRTKRIRWLGACIRRALSDPVFCNFFPMMGMFLGWPLAGAAYFKAVGV</sequence>
<evidence type="ECO:0000256" key="1">
    <source>
        <dbReference type="SAM" id="MobiDB-lite"/>
    </source>
</evidence>
<evidence type="ECO:0000313" key="4">
    <source>
        <dbReference type="Proteomes" id="UP000481861"/>
    </source>
</evidence>
<keyword evidence="2" id="KW-0472">Membrane</keyword>
<accession>A0A7C8MLU1</accession>
<dbReference type="EMBL" id="JAADJZ010000014">
    <property type="protein sequence ID" value="KAF2870085.1"/>
    <property type="molecule type" value="Genomic_DNA"/>
</dbReference>
<feature type="transmembrane region" description="Helical" evidence="2">
    <location>
        <begin position="33"/>
        <end position="52"/>
    </location>
</feature>
<comment type="caution">
    <text evidence="3">The sequence shown here is derived from an EMBL/GenBank/DDBJ whole genome shotgun (WGS) entry which is preliminary data.</text>
</comment>
<reference evidence="3 4" key="1">
    <citation type="submission" date="2020-01" db="EMBL/GenBank/DDBJ databases">
        <authorList>
            <consortium name="DOE Joint Genome Institute"/>
            <person name="Haridas S."/>
            <person name="Albert R."/>
            <person name="Binder M."/>
            <person name="Bloem J."/>
            <person name="Labutti K."/>
            <person name="Salamov A."/>
            <person name="Andreopoulos B."/>
            <person name="Baker S.E."/>
            <person name="Barry K."/>
            <person name="Bills G."/>
            <person name="Bluhm B.H."/>
            <person name="Cannon C."/>
            <person name="Castanera R."/>
            <person name="Culley D.E."/>
            <person name="Daum C."/>
            <person name="Ezra D."/>
            <person name="Gonzalez J.B."/>
            <person name="Henrissat B."/>
            <person name="Kuo A."/>
            <person name="Liang C."/>
            <person name="Lipzen A."/>
            <person name="Lutzoni F."/>
            <person name="Magnuson J."/>
            <person name="Mondo S."/>
            <person name="Nolan M."/>
            <person name="Ohm R."/>
            <person name="Pangilinan J."/>
            <person name="Park H.-J.H."/>
            <person name="Ramirez L."/>
            <person name="Alfaro M."/>
            <person name="Sun H."/>
            <person name="Tritt A."/>
            <person name="Yoshinaga Y."/>
            <person name="Zwiers L.-H.L."/>
            <person name="Turgeon B.G."/>
            <person name="Goodwin S.B."/>
            <person name="Spatafora J.W."/>
            <person name="Crous P.W."/>
            <person name="Grigoriev I.V."/>
        </authorList>
    </citation>
    <scope>NUCLEOTIDE SEQUENCE [LARGE SCALE GENOMIC DNA]</scope>
    <source>
        <strain evidence="3 4">CBS 611.86</strain>
    </source>
</reference>
<gene>
    <name evidence="3" type="ORF">BDV95DRAFT_72624</name>
</gene>
<dbReference type="Proteomes" id="UP000481861">
    <property type="component" value="Unassembled WGS sequence"/>
</dbReference>
<protein>
    <submittedName>
        <fullName evidence="3">Uncharacterized protein</fullName>
    </submittedName>
</protein>
<keyword evidence="4" id="KW-1185">Reference proteome</keyword>
<organism evidence="3 4">
    <name type="scientific">Massariosphaeria phaeospora</name>
    <dbReference type="NCBI Taxonomy" id="100035"/>
    <lineage>
        <taxon>Eukaryota</taxon>
        <taxon>Fungi</taxon>
        <taxon>Dikarya</taxon>
        <taxon>Ascomycota</taxon>
        <taxon>Pezizomycotina</taxon>
        <taxon>Dothideomycetes</taxon>
        <taxon>Pleosporomycetidae</taxon>
        <taxon>Pleosporales</taxon>
        <taxon>Pleosporales incertae sedis</taxon>
        <taxon>Massariosphaeria</taxon>
    </lineage>
</organism>
<keyword evidence="2" id="KW-1133">Transmembrane helix</keyword>
<keyword evidence="2" id="KW-0812">Transmembrane</keyword>